<proteinExistence type="predicted"/>
<dbReference type="SUPFAM" id="SSF54637">
    <property type="entry name" value="Thioesterase/thiol ester dehydrase-isomerase"/>
    <property type="match status" value="2"/>
</dbReference>
<gene>
    <name evidence="1" type="ORF">NTH_02566</name>
</gene>
<organism evidence="1 2">
    <name type="scientific">Nitratireductor thuwali</name>
    <dbReference type="NCBI Taxonomy" id="2267699"/>
    <lineage>
        <taxon>Bacteria</taxon>
        <taxon>Pseudomonadati</taxon>
        <taxon>Pseudomonadota</taxon>
        <taxon>Alphaproteobacteria</taxon>
        <taxon>Hyphomicrobiales</taxon>
        <taxon>Phyllobacteriaceae</taxon>
        <taxon>Nitratireductor</taxon>
    </lineage>
</organism>
<dbReference type="RefSeq" id="WP_338530353.1">
    <property type="nucleotide sequence ID" value="NZ_CP030941.1"/>
</dbReference>
<evidence type="ECO:0008006" key="3">
    <source>
        <dbReference type="Google" id="ProtNLM"/>
    </source>
</evidence>
<dbReference type="InterPro" id="IPR029069">
    <property type="entry name" value="HotDog_dom_sf"/>
</dbReference>
<protein>
    <recommendedName>
        <fullName evidence="3">Thioesterase</fullName>
    </recommendedName>
</protein>
<evidence type="ECO:0000313" key="1">
    <source>
        <dbReference type="EMBL" id="UUP18086.1"/>
    </source>
</evidence>
<dbReference type="Proteomes" id="UP001342418">
    <property type="component" value="Chromosome"/>
</dbReference>
<accession>A0ABY5MQE1</accession>
<dbReference type="Gene3D" id="3.10.129.10">
    <property type="entry name" value="Hotdog Thioesterase"/>
    <property type="match status" value="2"/>
</dbReference>
<evidence type="ECO:0000313" key="2">
    <source>
        <dbReference type="Proteomes" id="UP001342418"/>
    </source>
</evidence>
<dbReference type="EMBL" id="CP030941">
    <property type="protein sequence ID" value="UUP18086.1"/>
    <property type="molecule type" value="Genomic_DNA"/>
</dbReference>
<name>A0ABY5MQE1_9HYPH</name>
<sequence>MQGTLETHRSFVNTWECDENAHMNVQFYLKRFDEAARIFLLLDGKARGTPELPRDRHIRYHAELHAGATTVVHSAMIVDGPLAGRLAHFLLNGETGRISATCLDDGPATDARHKISASEAAAAVPRTATADRFTAIPPSQVLAMGGAVSHRSMVLPAECSADGPMAEQGYVARLSDAAPFAWGLAGIGVEWLDAHGFGRVAVEMKITRHGLARAGEALVLYSAATRASGKTVTLRHEMLRMPGLEPIASAEVIALVLDLSTRRPVDLPQHVL</sequence>
<keyword evidence="2" id="KW-1185">Reference proteome</keyword>
<dbReference type="Pfam" id="PF13279">
    <property type="entry name" value="4HBT_2"/>
    <property type="match status" value="2"/>
</dbReference>
<reference evidence="1 2" key="1">
    <citation type="submission" date="2018-07" db="EMBL/GenBank/DDBJ databases">
        <title>Genome sequence of Nitratireductor thuwali#1536.</title>
        <authorList>
            <person name="Michoud G."/>
            <person name="Merlino G."/>
            <person name="Sefrji F.O."/>
            <person name="Daffonchio D."/>
        </authorList>
    </citation>
    <scope>NUCLEOTIDE SEQUENCE [LARGE SCALE GENOMIC DNA]</scope>
    <source>
        <strain evidence="2">Nit1536</strain>
    </source>
</reference>